<reference evidence="4" key="1">
    <citation type="journal article" date="2019" name="Int. J. Syst. Evol. Microbiol.">
        <title>The Global Catalogue of Microorganisms (GCM) 10K type strain sequencing project: providing services to taxonomists for standard genome sequencing and annotation.</title>
        <authorList>
            <consortium name="The Broad Institute Genomics Platform"/>
            <consortium name="The Broad Institute Genome Sequencing Center for Infectious Disease"/>
            <person name="Wu L."/>
            <person name="Ma J."/>
        </authorList>
    </citation>
    <scope>NUCLEOTIDE SEQUENCE [LARGE SCALE GENOMIC DNA]</scope>
    <source>
        <strain evidence="4">JCM 3338</strain>
    </source>
</reference>
<feature type="transmembrane region" description="Helical" evidence="2">
    <location>
        <begin position="100"/>
        <end position="121"/>
    </location>
</feature>
<dbReference type="Proteomes" id="UP001597402">
    <property type="component" value="Unassembled WGS sequence"/>
</dbReference>
<proteinExistence type="predicted"/>
<accession>A0ABW4X9T2</accession>
<keyword evidence="2" id="KW-0812">Transmembrane</keyword>
<keyword evidence="2" id="KW-1133">Transmembrane helix</keyword>
<evidence type="ECO:0000313" key="3">
    <source>
        <dbReference type="EMBL" id="MFD2092152.1"/>
    </source>
</evidence>
<dbReference type="EMBL" id="JBHUHP010000010">
    <property type="protein sequence ID" value="MFD2092152.1"/>
    <property type="molecule type" value="Genomic_DNA"/>
</dbReference>
<dbReference type="Pfam" id="PF07332">
    <property type="entry name" value="Phage_holin_3_6"/>
    <property type="match status" value="1"/>
</dbReference>
<evidence type="ECO:0000256" key="2">
    <source>
        <dbReference type="SAM" id="Phobius"/>
    </source>
</evidence>
<evidence type="ECO:0000256" key="1">
    <source>
        <dbReference type="SAM" id="MobiDB-lite"/>
    </source>
</evidence>
<feature type="transmembrane region" description="Helical" evidence="2">
    <location>
        <begin position="71"/>
        <end position="94"/>
    </location>
</feature>
<dbReference type="RefSeq" id="WP_376875481.1">
    <property type="nucleotide sequence ID" value="NZ_JBHUHP010000010.1"/>
</dbReference>
<sequence length="154" mass="15261">MTAPTHQPPTAPPTAAGATRASTTPDPAGASTGELIGRLTEQLTRLVRDEARLAQAEVAQKAKKLGIGAGLFGGAGLTAFFGLAVLISAAVLGLAAVLPAWLAALVVAVVLFAVAGVLALVGRKDVAQGSPPLPTQAIAGVQADVATVRQGLSR</sequence>
<protein>
    <submittedName>
        <fullName evidence="3">Phage holin family protein</fullName>
    </submittedName>
</protein>
<feature type="region of interest" description="Disordered" evidence="1">
    <location>
        <begin position="1"/>
        <end position="32"/>
    </location>
</feature>
<organism evidence="3 4">
    <name type="scientific">Blastococcus deserti</name>
    <dbReference type="NCBI Taxonomy" id="2259033"/>
    <lineage>
        <taxon>Bacteria</taxon>
        <taxon>Bacillati</taxon>
        <taxon>Actinomycetota</taxon>
        <taxon>Actinomycetes</taxon>
        <taxon>Geodermatophilales</taxon>
        <taxon>Geodermatophilaceae</taxon>
        <taxon>Blastococcus</taxon>
    </lineage>
</organism>
<feature type="compositionally biased region" description="Low complexity" evidence="1">
    <location>
        <begin position="13"/>
        <end position="25"/>
    </location>
</feature>
<keyword evidence="4" id="KW-1185">Reference proteome</keyword>
<name>A0ABW4X9T2_9ACTN</name>
<keyword evidence="2" id="KW-0472">Membrane</keyword>
<feature type="compositionally biased region" description="Pro residues" evidence="1">
    <location>
        <begin position="1"/>
        <end position="12"/>
    </location>
</feature>
<gene>
    <name evidence="3" type="ORF">ACFSHS_11275</name>
</gene>
<comment type="caution">
    <text evidence="3">The sequence shown here is derived from an EMBL/GenBank/DDBJ whole genome shotgun (WGS) entry which is preliminary data.</text>
</comment>
<evidence type="ECO:0000313" key="4">
    <source>
        <dbReference type="Proteomes" id="UP001597402"/>
    </source>
</evidence>
<dbReference type="InterPro" id="IPR009937">
    <property type="entry name" value="Phage_holin_3_6"/>
</dbReference>